<sequence length="364" mass="41105">METEITLQYGTDFKQSRVIHEEILSCHSQAARELFKRAKTLRDAYPVAHDLRKQLKGFILMCGSEKQFEASHSEKEARAQITHIYEHYPIPGHRNAIQLFVDEAIAEQVNKKNIIGPTTKNPLQKKDLKGMGIQLQLQSLNSKAVWTVTERLVSKLREIKHKERKDAKSSSVKAAAQHRIILPNTEDRVVRSLVQWIYCQGALNYDDAEHLYALRALATRLGMTELETQCLSKLATDTEDMIRLAISQGLTLQEVLGLGAEPEEGQQRVPASNLAEIVFQHVLTDKISPKRLLALVVRTLAEHLEPGLWRLLEPKITPTMSLRIIKAMLDHRQIKTDEAGDASVKSESVSTGDEHAMFALNEQT</sequence>
<evidence type="ECO:0000313" key="1">
    <source>
        <dbReference type="EMBL" id="KAF2832416.1"/>
    </source>
</evidence>
<reference evidence="1" key="1">
    <citation type="journal article" date="2020" name="Stud. Mycol.">
        <title>101 Dothideomycetes genomes: a test case for predicting lifestyles and emergence of pathogens.</title>
        <authorList>
            <person name="Haridas S."/>
            <person name="Albert R."/>
            <person name="Binder M."/>
            <person name="Bloem J."/>
            <person name="Labutti K."/>
            <person name="Salamov A."/>
            <person name="Andreopoulos B."/>
            <person name="Baker S."/>
            <person name="Barry K."/>
            <person name="Bills G."/>
            <person name="Bluhm B."/>
            <person name="Cannon C."/>
            <person name="Castanera R."/>
            <person name="Culley D."/>
            <person name="Daum C."/>
            <person name="Ezra D."/>
            <person name="Gonzalez J."/>
            <person name="Henrissat B."/>
            <person name="Kuo A."/>
            <person name="Liang C."/>
            <person name="Lipzen A."/>
            <person name="Lutzoni F."/>
            <person name="Magnuson J."/>
            <person name="Mondo S."/>
            <person name="Nolan M."/>
            <person name="Ohm R."/>
            <person name="Pangilinan J."/>
            <person name="Park H.-J."/>
            <person name="Ramirez L."/>
            <person name="Alfaro M."/>
            <person name="Sun H."/>
            <person name="Tritt A."/>
            <person name="Yoshinaga Y."/>
            <person name="Zwiers L.-H."/>
            <person name="Turgeon B."/>
            <person name="Goodwin S."/>
            <person name="Spatafora J."/>
            <person name="Crous P."/>
            <person name="Grigoriev I."/>
        </authorList>
    </citation>
    <scope>NUCLEOTIDE SEQUENCE</scope>
    <source>
        <strain evidence="1">CBS 113818</strain>
    </source>
</reference>
<protein>
    <recommendedName>
        <fullName evidence="3">BTB domain-containing protein</fullName>
    </recommendedName>
</protein>
<dbReference type="Gene3D" id="3.30.710.10">
    <property type="entry name" value="Potassium Channel Kv1.1, Chain A"/>
    <property type="match status" value="1"/>
</dbReference>
<dbReference type="SUPFAM" id="SSF54695">
    <property type="entry name" value="POZ domain"/>
    <property type="match status" value="1"/>
</dbReference>
<dbReference type="Proteomes" id="UP000799424">
    <property type="component" value="Unassembled WGS sequence"/>
</dbReference>
<dbReference type="EMBL" id="MU006217">
    <property type="protein sequence ID" value="KAF2832416.1"/>
    <property type="molecule type" value="Genomic_DNA"/>
</dbReference>
<keyword evidence="2" id="KW-1185">Reference proteome</keyword>
<name>A0A6A7AGQ6_9PLEO</name>
<dbReference type="OrthoDB" id="3794120at2759"/>
<dbReference type="AlphaFoldDB" id="A0A6A7AGQ6"/>
<evidence type="ECO:0008006" key="3">
    <source>
        <dbReference type="Google" id="ProtNLM"/>
    </source>
</evidence>
<evidence type="ECO:0000313" key="2">
    <source>
        <dbReference type="Proteomes" id="UP000799424"/>
    </source>
</evidence>
<accession>A0A6A7AGQ6</accession>
<dbReference type="InterPro" id="IPR011333">
    <property type="entry name" value="SKP1/BTB/POZ_sf"/>
</dbReference>
<gene>
    <name evidence="1" type="ORF">CC86DRAFT_366209</name>
</gene>
<organism evidence="1 2">
    <name type="scientific">Ophiobolus disseminans</name>
    <dbReference type="NCBI Taxonomy" id="1469910"/>
    <lineage>
        <taxon>Eukaryota</taxon>
        <taxon>Fungi</taxon>
        <taxon>Dikarya</taxon>
        <taxon>Ascomycota</taxon>
        <taxon>Pezizomycotina</taxon>
        <taxon>Dothideomycetes</taxon>
        <taxon>Pleosporomycetidae</taxon>
        <taxon>Pleosporales</taxon>
        <taxon>Pleosporineae</taxon>
        <taxon>Phaeosphaeriaceae</taxon>
        <taxon>Ophiobolus</taxon>
    </lineage>
</organism>
<proteinExistence type="predicted"/>